<reference evidence="2 3" key="2">
    <citation type="submission" date="2010-03" db="EMBL/GenBank/DDBJ databases">
        <authorList>
            <person name="Pajon A."/>
        </authorList>
    </citation>
    <scope>NUCLEOTIDE SEQUENCE [LARGE SCALE GENOMIC DNA]</scope>
    <source>
        <strain evidence="2 3">WAL 8301</strain>
    </source>
</reference>
<dbReference type="PATRIC" id="fig|717959.3.peg.868"/>
<sequence length="46" mass="5859">MRKIYTKTFVYFAEIQYIYNEINNRNIIMDILNFTYYFLIYNLIFN</sequence>
<keyword evidence="3" id="KW-1185">Reference proteome</keyword>
<keyword evidence="1" id="KW-0812">Transmembrane</keyword>
<reference evidence="2 3" key="1">
    <citation type="submission" date="2010-03" db="EMBL/GenBank/DDBJ databases">
        <title>The genome sequence of Alistipes shahii WAL 8301.</title>
        <authorList>
            <consortium name="metaHIT consortium -- http://www.metahit.eu/"/>
            <person name="Pajon A."/>
            <person name="Turner K."/>
            <person name="Parkhill J."/>
        </authorList>
    </citation>
    <scope>NUCLEOTIDE SEQUENCE [LARGE SCALE GENOMIC DNA]</scope>
    <source>
        <strain evidence="2 3">WAL 8301</strain>
    </source>
</reference>
<keyword evidence="1" id="KW-1133">Transmembrane helix</keyword>
<accession>D4INV6</accession>
<organism evidence="2 3">
    <name type="scientific">Alistipes shahii WAL 8301</name>
    <dbReference type="NCBI Taxonomy" id="717959"/>
    <lineage>
        <taxon>Bacteria</taxon>
        <taxon>Pseudomonadati</taxon>
        <taxon>Bacteroidota</taxon>
        <taxon>Bacteroidia</taxon>
        <taxon>Bacteroidales</taxon>
        <taxon>Rikenellaceae</taxon>
        <taxon>Alistipes</taxon>
    </lineage>
</organism>
<feature type="transmembrane region" description="Helical" evidence="1">
    <location>
        <begin position="27"/>
        <end position="45"/>
    </location>
</feature>
<evidence type="ECO:0000313" key="2">
    <source>
        <dbReference type="EMBL" id="CBK64618.1"/>
    </source>
</evidence>
<protein>
    <submittedName>
        <fullName evidence="2">Uncharacterized protein</fullName>
    </submittedName>
</protein>
<proteinExistence type="predicted"/>
<dbReference type="KEGG" id="ash:AL1_23790"/>
<name>D4INV6_9BACT</name>
<gene>
    <name evidence="2" type="ORF">AL1_23790</name>
</gene>
<keyword evidence="1" id="KW-0472">Membrane</keyword>
<evidence type="ECO:0000313" key="3">
    <source>
        <dbReference type="Proteomes" id="UP000008794"/>
    </source>
</evidence>
<dbReference type="HOGENOM" id="CLU_3179362_0_0_10"/>
<dbReference type="Proteomes" id="UP000008794">
    <property type="component" value="Chromosome"/>
</dbReference>
<dbReference type="AlphaFoldDB" id="D4INV6"/>
<evidence type="ECO:0000256" key="1">
    <source>
        <dbReference type="SAM" id="Phobius"/>
    </source>
</evidence>
<dbReference type="EMBL" id="FP929032">
    <property type="protein sequence ID" value="CBK64618.1"/>
    <property type="molecule type" value="Genomic_DNA"/>
</dbReference>